<protein>
    <submittedName>
        <fullName evidence="2">Uncharacterized protein</fullName>
    </submittedName>
</protein>
<dbReference type="AlphaFoldDB" id="A0A179EX79"/>
<evidence type="ECO:0000256" key="1">
    <source>
        <dbReference type="SAM" id="MobiDB-lite"/>
    </source>
</evidence>
<proteinExistence type="predicted"/>
<comment type="caution">
    <text evidence="2">The sequence shown here is derived from an EMBL/GenBank/DDBJ whole genome shotgun (WGS) entry which is preliminary data.</text>
</comment>
<name>A0A179EX79_METCM</name>
<evidence type="ECO:0000313" key="2">
    <source>
        <dbReference type="EMBL" id="OAQ57794.1"/>
    </source>
</evidence>
<dbReference type="GeneID" id="28854108"/>
<reference evidence="2 3" key="1">
    <citation type="journal article" date="2016" name="PLoS Pathog.">
        <title>Biosynthesis of antibiotic leucinostatins in bio-control fungus Purpureocillium lilacinum and their inhibition on phytophthora revealed by genome mining.</title>
        <authorList>
            <person name="Wang G."/>
            <person name="Liu Z."/>
            <person name="Lin R."/>
            <person name="Li E."/>
            <person name="Mao Z."/>
            <person name="Ling J."/>
            <person name="Yang Y."/>
            <person name="Yin W.B."/>
            <person name="Xie B."/>
        </authorList>
    </citation>
    <scope>NUCLEOTIDE SEQUENCE [LARGE SCALE GENOMIC DNA]</scope>
    <source>
        <strain evidence="2">170</strain>
    </source>
</reference>
<gene>
    <name evidence="2" type="ORF">VFPPC_12134</name>
</gene>
<organism evidence="2 3">
    <name type="scientific">Pochonia chlamydosporia 170</name>
    <dbReference type="NCBI Taxonomy" id="1380566"/>
    <lineage>
        <taxon>Eukaryota</taxon>
        <taxon>Fungi</taxon>
        <taxon>Dikarya</taxon>
        <taxon>Ascomycota</taxon>
        <taxon>Pezizomycotina</taxon>
        <taxon>Sordariomycetes</taxon>
        <taxon>Hypocreomycetidae</taxon>
        <taxon>Hypocreales</taxon>
        <taxon>Clavicipitaceae</taxon>
        <taxon>Pochonia</taxon>
    </lineage>
</organism>
<sequence length="182" mass="19445">MTTLYASQPEASDTMISCHRSPVPSLVQRLDVAIGNGDVSSGACGKRSRRSVKGGAVPVGARPGRGAHHVGRRHAIAQNHTPTILSPPTTLFPPSTFDVLFCVLLAKMKVVYIVSTALTGLAAAIPLVDSTPSKTLEKRVSIYLWLTTNLIYLPVVDEESECWRYADISDNCSDAARATIGV</sequence>
<keyword evidence="3" id="KW-1185">Reference proteome</keyword>
<dbReference type="RefSeq" id="XP_018136068.1">
    <property type="nucleotide sequence ID" value="XM_018290114.1"/>
</dbReference>
<dbReference type="Proteomes" id="UP000078397">
    <property type="component" value="Unassembled WGS sequence"/>
</dbReference>
<dbReference type="EMBL" id="LSBJ02000001">
    <property type="protein sequence ID" value="OAQ57794.1"/>
    <property type="molecule type" value="Genomic_DNA"/>
</dbReference>
<dbReference type="KEGG" id="pchm:VFPPC_12134"/>
<evidence type="ECO:0000313" key="3">
    <source>
        <dbReference type="Proteomes" id="UP000078397"/>
    </source>
</evidence>
<accession>A0A179EX79</accession>
<feature type="region of interest" description="Disordered" evidence="1">
    <location>
        <begin position="41"/>
        <end position="70"/>
    </location>
</feature>